<feature type="compositionally biased region" description="Polar residues" evidence="1">
    <location>
        <begin position="84"/>
        <end position="105"/>
    </location>
</feature>
<feature type="domain" description="Copper amine oxidase-like N-terminal" evidence="3">
    <location>
        <begin position="37"/>
        <end position="85"/>
    </location>
</feature>
<dbReference type="STRING" id="588581.Cpap_1538"/>
<keyword evidence="2" id="KW-0732">Signal</keyword>
<dbReference type="RefSeq" id="WP_004620178.1">
    <property type="nucleotide sequence ID" value="NZ_ACXX02000009.1"/>
</dbReference>
<keyword evidence="5" id="KW-1185">Reference proteome</keyword>
<protein>
    <submittedName>
        <fullName evidence="4">Copper amine oxidase-like domain-containing protein</fullName>
    </submittedName>
</protein>
<dbReference type="OrthoDB" id="2082094at2"/>
<comment type="caution">
    <text evidence="4">The sequence shown here is derived from an EMBL/GenBank/DDBJ whole genome shotgun (WGS) entry which is preliminary data.</text>
</comment>
<feature type="region of interest" description="Disordered" evidence="1">
    <location>
        <begin position="84"/>
        <end position="116"/>
    </location>
</feature>
<reference evidence="4" key="1">
    <citation type="submission" date="2009-07" db="EMBL/GenBank/DDBJ databases">
        <authorList>
            <consortium name="US DOE Joint Genome Institute (JGI-PGF)"/>
            <person name="Lucas S."/>
            <person name="Copeland A."/>
            <person name="Lapidus A."/>
            <person name="Glavina del Rio T."/>
            <person name="Tice H."/>
            <person name="Bruce D."/>
            <person name="Goodwin L."/>
            <person name="Pitluck S."/>
            <person name="Larimer F."/>
            <person name="Land M.L."/>
            <person name="Mouttaki H."/>
            <person name="He Z."/>
            <person name="Zhou J."/>
            <person name="Hemme C.L."/>
        </authorList>
    </citation>
    <scope>NUCLEOTIDE SEQUENCE</scope>
    <source>
        <strain evidence="4">DSM 2782</strain>
    </source>
</reference>
<feature type="signal peptide" evidence="2">
    <location>
        <begin position="1"/>
        <end position="22"/>
    </location>
</feature>
<dbReference type="Pfam" id="PF07833">
    <property type="entry name" value="Cu_amine_oxidN1"/>
    <property type="match status" value="1"/>
</dbReference>
<accession>F1TEI0</accession>
<evidence type="ECO:0000259" key="3">
    <source>
        <dbReference type="Pfam" id="PF07833"/>
    </source>
</evidence>
<dbReference type="SUPFAM" id="SSF55383">
    <property type="entry name" value="Copper amine oxidase, domain N"/>
    <property type="match status" value="1"/>
</dbReference>
<organism evidence="4 5">
    <name type="scientific">Ruminiclostridium papyrosolvens DSM 2782</name>
    <dbReference type="NCBI Taxonomy" id="588581"/>
    <lineage>
        <taxon>Bacteria</taxon>
        <taxon>Bacillati</taxon>
        <taxon>Bacillota</taxon>
        <taxon>Clostridia</taxon>
        <taxon>Eubacteriales</taxon>
        <taxon>Oscillospiraceae</taxon>
        <taxon>Ruminiclostridium</taxon>
    </lineage>
</organism>
<evidence type="ECO:0000256" key="2">
    <source>
        <dbReference type="SAM" id="SignalP"/>
    </source>
</evidence>
<dbReference type="EMBL" id="ACXX02000009">
    <property type="protein sequence ID" value="EGD47146.1"/>
    <property type="molecule type" value="Genomic_DNA"/>
</dbReference>
<dbReference type="InterPro" id="IPR036582">
    <property type="entry name" value="Mao_N_sf"/>
</dbReference>
<dbReference type="Gene3D" id="3.30.457.10">
    <property type="entry name" value="Copper amine oxidase-like, N-terminal domain"/>
    <property type="match status" value="1"/>
</dbReference>
<evidence type="ECO:0000313" key="5">
    <source>
        <dbReference type="Proteomes" id="UP000003860"/>
    </source>
</evidence>
<reference evidence="4" key="2">
    <citation type="submission" date="2011-01" db="EMBL/GenBank/DDBJ databases">
        <title>The Non-contiguous Finished genome of Clostridium papyrosolvens.</title>
        <authorList>
            <person name="Lucas S."/>
            <person name="Copeland A."/>
            <person name="Lapidus A."/>
            <person name="Cheng J.-F."/>
            <person name="Goodwin L."/>
            <person name="Pitluck S."/>
            <person name="Misra M."/>
            <person name="Chertkov O."/>
            <person name="Detter J.C."/>
            <person name="Han C."/>
            <person name="Tapia R."/>
            <person name="Land M."/>
            <person name="Hauser L."/>
            <person name="Kyrpides N."/>
            <person name="Ivanova N."/>
            <person name="Pagani I."/>
            <person name="Mouttaki H."/>
            <person name="He Z."/>
            <person name="Zhou J."/>
            <person name="Hemme C.L."/>
            <person name="Woyke T."/>
        </authorList>
    </citation>
    <scope>NUCLEOTIDE SEQUENCE [LARGE SCALE GENOMIC DNA]</scope>
    <source>
        <strain evidence="4">DSM 2782</strain>
    </source>
</reference>
<evidence type="ECO:0000313" key="4">
    <source>
        <dbReference type="EMBL" id="EGD47146.1"/>
    </source>
</evidence>
<dbReference type="Proteomes" id="UP000003860">
    <property type="component" value="Unassembled WGS sequence"/>
</dbReference>
<dbReference type="eggNOG" id="ENOG5033CMG">
    <property type="taxonomic scope" value="Bacteria"/>
</dbReference>
<dbReference type="InterPro" id="IPR012854">
    <property type="entry name" value="Cu_amine_oxidase-like_N"/>
</dbReference>
<sequence>MKKFILGFIMGAVLMCAIPSLAKTDTVQAIFNGVKVVINGEKVSFANGEEPVTINSRTYVPAKYVAEALGAKVQWDGKTSTVNISDNTAVPSPGTSTNGSQTNTEAPIIPKTSKDDIIPNDNMDRHTKLFGKLNLCEEKTSDGLYVYTYKNNPQKFVLSNDILSKYHSIRFKTADGTIPQKYILALKRTSDKKELIYEVEYLYINDLEYFTLDYYENTMLPIIKAEG</sequence>
<name>F1TEI0_9FIRM</name>
<feature type="chain" id="PRO_5003276297" evidence="2">
    <location>
        <begin position="23"/>
        <end position="227"/>
    </location>
</feature>
<dbReference type="AlphaFoldDB" id="F1TEI0"/>
<evidence type="ECO:0000256" key="1">
    <source>
        <dbReference type="SAM" id="MobiDB-lite"/>
    </source>
</evidence>
<gene>
    <name evidence="4" type="ORF">Cpap_1538</name>
</gene>
<proteinExistence type="predicted"/>